<proteinExistence type="evidence at transcript level"/>
<evidence type="ECO:0000313" key="2">
    <source>
        <dbReference type="EMBL" id="ADD20759.1"/>
    </source>
</evidence>
<organism evidence="2">
    <name type="scientific">Glossina morsitans morsitans</name>
    <name type="common">Savannah tsetse fly</name>
    <dbReference type="NCBI Taxonomy" id="37546"/>
    <lineage>
        <taxon>Eukaryota</taxon>
        <taxon>Metazoa</taxon>
        <taxon>Ecdysozoa</taxon>
        <taxon>Arthropoda</taxon>
        <taxon>Hexapoda</taxon>
        <taxon>Insecta</taxon>
        <taxon>Pterygota</taxon>
        <taxon>Neoptera</taxon>
        <taxon>Endopterygota</taxon>
        <taxon>Diptera</taxon>
        <taxon>Brachycera</taxon>
        <taxon>Muscomorpha</taxon>
        <taxon>Hippoboscoidea</taxon>
        <taxon>Glossinidae</taxon>
        <taxon>Glossina</taxon>
    </lineage>
</organism>
<reference evidence="2" key="2">
    <citation type="submission" date="2010-01" db="EMBL/GenBank/DDBJ databases">
        <authorList>
            <consortium name="International Glossina Genome Initiative"/>
            <person name="da Silva J."/>
            <person name="Ribeiro J.M.C."/>
            <person name="Abbeele J.V."/>
            <person name="Attardo G."/>
            <person name="Hao Z."/>
            <person name="Haines L.R."/>
            <person name="Soares M.B."/>
            <person name="Berriman M."/>
            <person name="Aksoy S."/>
            <person name="Lehane M.J."/>
        </authorList>
    </citation>
    <scope>NUCLEOTIDE SEQUENCE</scope>
    <source>
        <tissue evidence="2">Salivary gland</tissue>
    </source>
</reference>
<name>D3TST1_GLOMM</name>
<dbReference type="AlphaFoldDB" id="D3TST1"/>
<keyword evidence="1" id="KW-0812">Transmembrane</keyword>
<keyword evidence="1" id="KW-0472">Membrane</keyword>
<keyword evidence="1" id="KW-1133">Transmembrane helix</keyword>
<accession>D3TST1</accession>
<evidence type="ECO:0000256" key="1">
    <source>
        <dbReference type="SAM" id="Phobius"/>
    </source>
</evidence>
<reference evidence="2" key="1">
    <citation type="journal article" date="2010" name="BMC Genomics">
        <title>An insight into the sialome of Glossina morsitans morsitans.</title>
        <authorList>
            <person name="Alves-Silva J."/>
            <person name="Ribeiro J.M."/>
            <person name="Van Den Abbeele J."/>
            <person name="Attardo G."/>
            <person name="Hao Z."/>
            <person name="Haines L.R."/>
            <person name="Soares M.B."/>
            <person name="Berriman M."/>
            <person name="Aksoy S."/>
            <person name="Lehane M.J."/>
        </authorList>
    </citation>
    <scope>NUCLEOTIDE SEQUENCE</scope>
    <source>
        <tissue evidence="2">Salivary gland</tissue>
    </source>
</reference>
<sequence length="62" mass="7190">MNLVSGFLLPLLLLLLLLLTTFRSGTLVSYFVFDLYFLLQALPHFCCTMCVYLCSHIYKTKH</sequence>
<feature type="transmembrane region" description="Helical" evidence="1">
    <location>
        <begin position="33"/>
        <end position="54"/>
    </location>
</feature>
<protein>
    <submittedName>
        <fullName evidence="2">Hypothetical secreted peptide</fullName>
    </submittedName>
</protein>
<dbReference type="EMBL" id="EZ424483">
    <property type="protein sequence ID" value="ADD20759.1"/>
    <property type="molecule type" value="mRNA"/>
</dbReference>